<dbReference type="EMBL" id="FWFQ01000017">
    <property type="protein sequence ID" value="SLN47415.1"/>
    <property type="molecule type" value="Genomic_DNA"/>
</dbReference>
<dbReference type="Pfam" id="PF04865">
    <property type="entry name" value="Baseplate_J"/>
    <property type="match status" value="1"/>
</dbReference>
<dbReference type="AlphaFoldDB" id="A0A1Y5SXH4"/>
<dbReference type="Pfam" id="PF26078">
    <property type="entry name" value="Baseplate_J_M"/>
    <property type="match status" value="1"/>
</dbReference>
<sequence length="366" mass="38612">MSLPEPNFVDRDPAALTAEMVADYQAYTGRKLQPAQVERLIIDLIAYRESLIRVAIQEAAKQNLLAFAAFPMLDYLGELLGVERLAEAPAIVTLSFTLTEPRASATVIPAKTRVRTGDGRVVFATDAAAEIPAGALSIEIGAKAETAGPAGNGYIPGQVSSLLDPLPGVTATNVSVTYGGRAGETDDRLRARIQQAPESFSVAGPVGAYRWHAVSAHQSIIDAAVLSPRPGLVRIHILTDTGLPGSEMLDLVAEVVSDDKVRPLTDKVEVAAPARVGYQIAAQVTLYRNADPTSTMAAVQKAAEAYAAERRAGLGRDLVPSQFISALSVAGVYRVELNTPAWRELGAEEWADCEGIAITLAGSADG</sequence>
<dbReference type="InterPro" id="IPR058530">
    <property type="entry name" value="Baseplate_J-like_C"/>
</dbReference>
<accession>A0A1Y5SXH4</accession>
<dbReference type="PANTHER" id="PTHR35862:SF1">
    <property type="entry name" value="FELS-2 PROPHAGE PROTEIN"/>
    <property type="match status" value="1"/>
</dbReference>
<dbReference type="InterPro" id="IPR058531">
    <property type="entry name" value="Baseplate_J_M"/>
</dbReference>
<dbReference type="InterPro" id="IPR006949">
    <property type="entry name" value="Barrel_Baseplate_J-like"/>
</dbReference>
<name>A0A1Y5SXH4_9RHOB</name>
<dbReference type="RefSeq" id="WP_085868988.1">
    <property type="nucleotide sequence ID" value="NZ_FWFQ01000017.1"/>
</dbReference>
<gene>
    <name evidence="4" type="ORF">PSA7680_02437</name>
</gene>
<dbReference type="InterPro" id="IPR052726">
    <property type="entry name" value="Phage_Baseplate_Hub"/>
</dbReference>
<protein>
    <submittedName>
        <fullName evidence="4">Baseplate J-like protein</fullName>
    </submittedName>
</protein>
<feature type="domain" description="Baseplate J-like central" evidence="2">
    <location>
        <begin position="202"/>
        <end position="272"/>
    </location>
</feature>
<dbReference type="PANTHER" id="PTHR35862">
    <property type="entry name" value="FELS-2 PROPHAGE PROTEIN"/>
    <property type="match status" value="1"/>
</dbReference>
<dbReference type="OrthoDB" id="9793802at2"/>
<dbReference type="Pfam" id="PF26079">
    <property type="entry name" value="Baseplate_J_C"/>
    <property type="match status" value="1"/>
</dbReference>
<evidence type="ECO:0000259" key="3">
    <source>
        <dbReference type="Pfam" id="PF26079"/>
    </source>
</evidence>
<dbReference type="Proteomes" id="UP000193409">
    <property type="component" value="Unassembled WGS sequence"/>
</dbReference>
<dbReference type="InterPro" id="IPR014507">
    <property type="entry name" value="Baseplate_assembly_J_pred"/>
</dbReference>
<evidence type="ECO:0000313" key="5">
    <source>
        <dbReference type="Proteomes" id="UP000193409"/>
    </source>
</evidence>
<reference evidence="4 5" key="1">
    <citation type="submission" date="2017-03" db="EMBL/GenBank/DDBJ databases">
        <authorList>
            <person name="Afonso C.L."/>
            <person name="Miller P.J."/>
            <person name="Scott M.A."/>
            <person name="Spackman E."/>
            <person name="Goraichik I."/>
            <person name="Dimitrov K.M."/>
            <person name="Suarez D.L."/>
            <person name="Swayne D.E."/>
        </authorList>
    </citation>
    <scope>NUCLEOTIDE SEQUENCE [LARGE SCALE GENOMIC DNA]</scope>
    <source>
        <strain evidence="4 5">CECT 7680</strain>
    </source>
</reference>
<evidence type="ECO:0000259" key="2">
    <source>
        <dbReference type="Pfam" id="PF26078"/>
    </source>
</evidence>
<feature type="domain" description="Baseplate J-like C-terminal" evidence="3">
    <location>
        <begin position="278"/>
        <end position="358"/>
    </location>
</feature>
<evidence type="ECO:0000259" key="1">
    <source>
        <dbReference type="Pfam" id="PF04865"/>
    </source>
</evidence>
<proteinExistence type="predicted"/>
<organism evidence="4 5">
    <name type="scientific">Pseudoruegeria aquimaris</name>
    <dbReference type="NCBI Taxonomy" id="393663"/>
    <lineage>
        <taxon>Bacteria</taxon>
        <taxon>Pseudomonadati</taxon>
        <taxon>Pseudomonadota</taxon>
        <taxon>Alphaproteobacteria</taxon>
        <taxon>Rhodobacterales</taxon>
        <taxon>Roseobacteraceae</taxon>
        <taxon>Pseudoruegeria</taxon>
    </lineage>
</organism>
<dbReference type="PIRSF" id="PIRSF020481">
    <property type="entry name" value="BAP"/>
    <property type="match status" value="1"/>
</dbReference>
<keyword evidence="5" id="KW-1185">Reference proteome</keyword>
<evidence type="ECO:0000313" key="4">
    <source>
        <dbReference type="EMBL" id="SLN47415.1"/>
    </source>
</evidence>
<feature type="domain" description="Baseplate protein J-like barrel" evidence="1">
    <location>
        <begin position="95"/>
        <end position="180"/>
    </location>
</feature>